<dbReference type="AlphaFoldDB" id="A0A937AK38"/>
<keyword evidence="1 2" id="KW-0238">DNA-binding</keyword>
<comment type="caution">
    <text evidence="2">Lacks conserved residue(s) required for the propagation of feature annotation.</text>
</comment>
<evidence type="ECO:0000313" key="5">
    <source>
        <dbReference type="EMBL" id="MBL0764172.1"/>
    </source>
</evidence>
<dbReference type="SUPFAM" id="SSF50249">
    <property type="entry name" value="Nucleic acid-binding proteins"/>
    <property type="match status" value="1"/>
</dbReference>
<dbReference type="PANTHER" id="PTHR10302:SF27">
    <property type="entry name" value="SINGLE-STRANDED DNA-BINDING PROTEIN"/>
    <property type="match status" value="1"/>
</dbReference>
<dbReference type="PIRSF" id="PIRSF002070">
    <property type="entry name" value="SSB"/>
    <property type="match status" value="1"/>
</dbReference>
<feature type="compositionally biased region" description="Polar residues" evidence="4">
    <location>
        <begin position="124"/>
        <end position="148"/>
    </location>
</feature>
<evidence type="ECO:0000313" key="6">
    <source>
        <dbReference type="Proteomes" id="UP000642920"/>
    </source>
</evidence>
<proteinExistence type="inferred from homology"/>
<feature type="region of interest" description="Disordered" evidence="4">
    <location>
        <begin position="101"/>
        <end position="158"/>
    </location>
</feature>
<keyword evidence="6" id="KW-1185">Reference proteome</keyword>
<dbReference type="Proteomes" id="UP000642920">
    <property type="component" value="Unassembled WGS sequence"/>
</dbReference>
<dbReference type="PANTHER" id="PTHR10302">
    <property type="entry name" value="SINGLE-STRANDED DNA-BINDING PROTEIN"/>
    <property type="match status" value="1"/>
</dbReference>
<protein>
    <recommendedName>
        <fullName evidence="2 3">Single-stranded DNA-binding protein</fullName>
        <shortName evidence="2">SSB</shortName>
    </recommendedName>
</protein>
<name>A0A937AK38_9BACT</name>
<dbReference type="Pfam" id="PF00436">
    <property type="entry name" value="SSB"/>
    <property type="match status" value="1"/>
</dbReference>
<dbReference type="HAMAP" id="MF_00984">
    <property type="entry name" value="SSB"/>
    <property type="match status" value="1"/>
</dbReference>
<dbReference type="InterPro" id="IPR011344">
    <property type="entry name" value="ssDNA-bd"/>
</dbReference>
<comment type="caution">
    <text evidence="5">The sequence shown here is derived from an EMBL/GenBank/DDBJ whole genome shotgun (WGS) entry which is preliminary data.</text>
</comment>
<dbReference type="GO" id="GO:0009295">
    <property type="term" value="C:nucleoid"/>
    <property type="evidence" value="ECO:0007669"/>
    <property type="project" value="TreeGrafter"/>
</dbReference>
<sequence length="158" mass="17322">MSGVNKVILIGNLGKDPEVRHLDNGATVANFSIATTESYKDRNTGQRVDQTEWHNIVLWRGLADVAEKYLKKGDSVYIEGKLRTRSWEKDGVTRYTTEVVGDQMTMLGGKRNDQGGADSGYQGGQSSYQNDNSSKPAQSTSAPANTPDTDSEMDDLPF</sequence>
<gene>
    <name evidence="5" type="primary">ssb</name>
    <name evidence="5" type="ORF">JKP34_02840</name>
</gene>
<reference evidence="5" key="1">
    <citation type="submission" date="2021-01" db="EMBL/GenBank/DDBJ databases">
        <title>Marivirga sp. nov., isolated from intertidal surface sediments.</title>
        <authorList>
            <person name="Zhang M."/>
        </authorList>
    </citation>
    <scope>NUCLEOTIDE SEQUENCE</scope>
    <source>
        <strain evidence="5">SM1354</strain>
    </source>
</reference>
<dbReference type="CDD" id="cd04496">
    <property type="entry name" value="SSB_OBF"/>
    <property type="match status" value="1"/>
</dbReference>
<evidence type="ECO:0000256" key="3">
    <source>
        <dbReference type="PIRNR" id="PIRNR002070"/>
    </source>
</evidence>
<dbReference type="PROSITE" id="PS50935">
    <property type="entry name" value="SSB"/>
    <property type="match status" value="1"/>
</dbReference>
<evidence type="ECO:0000256" key="1">
    <source>
        <dbReference type="ARBA" id="ARBA00023125"/>
    </source>
</evidence>
<evidence type="ECO:0000256" key="2">
    <source>
        <dbReference type="HAMAP-Rule" id="MF_00984"/>
    </source>
</evidence>
<dbReference type="EMBL" id="JAERQG010000001">
    <property type="protein sequence ID" value="MBL0764172.1"/>
    <property type="molecule type" value="Genomic_DNA"/>
</dbReference>
<dbReference type="GO" id="GO:0003697">
    <property type="term" value="F:single-stranded DNA binding"/>
    <property type="evidence" value="ECO:0007669"/>
    <property type="project" value="UniProtKB-UniRule"/>
</dbReference>
<dbReference type="Gene3D" id="2.40.50.140">
    <property type="entry name" value="Nucleic acid-binding proteins"/>
    <property type="match status" value="1"/>
</dbReference>
<dbReference type="RefSeq" id="WP_201917499.1">
    <property type="nucleotide sequence ID" value="NZ_JAERQG010000001.1"/>
</dbReference>
<feature type="compositionally biased region" description="Acidic residues" evidence="4">
    <location>
        <begin position="149"/>
        <end position="158"/>
    </location>
</feature>
<dbReference type="NCBIfam" id="TIGR00621">
    <property type="entry name" value="ssb"/>
    <property type="match status" value="1"/>
</dbReference>
<accession>A0A937AK38</accession>
<evidence type="ECO:0000256" key="4">
    <source>
        <dbReference type="SAM" id="MobiDB-lite"/>
    </source>
</evidence>
<dbReference type="InterPro" id="IPR012340">
    <property type="entry name" value="NA-bd_OB-fold"/>
</dbReference>
<organism evidence="5 6">
    <name type="scientific">Marivirga atlantica</name>
    <dbReference type="NCBI Taxonomy" id="1548457"/>
    <lineage>
        <taxon>Bacteria</taxon>
        <taxon>Pseudomonadati</taxon>
        <taxon>Bacteroidota</taxon>
        <taxon>Cytophagia</taxon>
        <taxon>Cytophagales</taxon>
        <taxon>Marivirgaceae</taxon>
        <taxon>Marivirga</taxon>
    </lineage>
</organism>
<dbReference type="GO" id="GO:0006260">
    <property type="term" value="P:DNA replication"/>
    <property type="evidence" value="ECO:0007669"/>
    <property type="project" value="InterPro"/>
</dbReference>
<dbReference type="InterPro" id="IPR000424">
    <property type="entry name" value="Primosome_PriB/ssb"/>
</dbReference>
<comment type="subunit">
    <text evidence="2">Homotetramer.</text>
</comment>